<comment type="caution">
    <text evidence="1">The sequence shown here is derived from an EMBL/GenBank/DDBJ whole genome shotgun (WGS) entry which is preliminary data.</text>
</comment>
<protein>
    <submittedName>
        <fullName evidence="1">Uncharacterized protein</fullName>
    </submittedName>
</protein>
<evidence type="ECO:0000313" key="2">
    <source>
        <dbReference type="Proteomes" id="UP001500507"/>
    </source>
</evidence>
<keyword evidence="2" id="KW-1185">Reference proteome</keyword>
<dbReference type="PANTHER" id="PTHR47893">
    <property type="entry name" value="REGULATORY PROTEIN PCHR"/>
    <property type="match status" value="1"/>
</dbReference>
<dbReference type="PANTHER" id="PTHR47893:SF1">
    <property type="entry name" value="REGULATORY PROTEIN PCHR"/>
    <property type="match status" value="1"/>
</dbReference>
<dbReference type="InterPro" id="IPR053142">
    <property type="entry name" value="PchR_regulatory_protein"/>
</dbReference>
<dbReference type="EMBL" id="BAAAFG010000013">
    <property type="protein sequence ID" value="GAA0872141.1"/>
    <property type="molecule type" value="Genomic_DNA"/>
</dbReference>
<organism evidence="1 2">
    <name type="scientific">Gangjinia marincola</name>
    <dbReference type="NCBI Taxonomy" id="578463"/>
    <lineage>
        <taxon>Bacteria</taxon>
        <taxon>Pseudomonadati</taxon>
        <taxon>Bacteroidota</taxon>
        <taxon>Flavobacteriia</taxon>
        <taxon>Flavobacteriales</taxon>
        <taxon>Flavobacteriaceae</taxon>
        <taxon>Gangjinia</taxon>
    </lineage>
</organism>
<reference evidence="1 2" key="1">
    <citation type="journal article" date="2019" name="Int. J. Syst. Evol. Microbiol.">
        <title>The Global Catalogue of Microorganisms (GCM) 10K type strain sequencing project: providing services to taxonomists for standard genome sequencing and annotation.</title>
        <authorList>
            <consortium name="The Broad Institute Genomics Platform"/>
            <consortium name="The Broad Institute Genome Sequencing Center for Infectious Disease"/>
            <person name="Wu L."/>
            <person name="Ma J."/>
        </authorList>
    </citation>
    <scope>NUCLEOTIDE SEQUENCE [LARGE SCALE GENOMIC DNA]</scope>
    <source>
        <strain evidence="1 2">JCM 16082</strain>
    </source>
</reference>
<name>A0ABN1MG41_9FLAO</name>
<accession>A0ABN1MG41</accession>
<gene>
    <name evidence="1" type="ORF">GCM10009117_12880</name>
</gene>
<proteinExistence type="predicted"/>
<evidence type="ECO:0000313" key="1">
    <source>
        <dbReference type="EMBL" id="GAA0872141.1"/>
    </source>
</evidence>
<dbReference type="Proteomes" id="UP001500507">
    <property type="component" value="Unassembled WGS sequence"/>
</dbReference>
<sequence length="276" mass="31763">MTNANNAYEDIIMDKIKEITIGVLRSLSQYLPGEILQENGIDILKLDVSIGKGTVRCVCFDRGLVAIEFDVRLKKDRTICFDASQNDMIHFFYCLEGNCFHQFEGHNRITKLEQMQTAVVSSGKDMLSKLVVRKGHPLIFNAIYINKDIYLKKFHQNQGQTDVRLKELLRSFESKRGYFYTGSYNITIGELVKKLEEAKYASSLSALLHFEGICHLILAKQIEQFNAQEDEMELPTTLLKREIKSIEKVCDLINEYPEQQHTIKSLCYESTLSISR</sequence>